<dbReference type="SUPFAM" id="SSF52266">
    <property type="entry name" value="SGNH hydrolase"/>
    <property type="match status" value="1"/>
</dbReference>
<protein>
    <submittedName>
        <fullName evidence="4">Lysophospholipase L1</fullName>
    </submittedName>
</protein>
<dbReference type="InterPro" id="IPR036514">
    <property type="entry name" value="SGNH_hydro_sf"/>
</dbReference>
<feature type="chain" id="PRO_5011446777" evidence="2">
    <location>
        <begin position="24"/>
        <end position="246"/>
    </location>
</feature>
<dbReference type="Pfam" id="PF13472">
    <property type="entry name" value="Lipase_GDSL_2"/>
    <property type="match status" value="1"/>
</dbReference>
<dbReference type="Proteomes" id="UP000199438">
    <property type="component" value="Unassembled WGS sequence"/>
</dbReference>
<dbReference type="Gene3D" id="3.40.50.1110">
    <property type="entry name" value="SGNH hydrolase"/>
    <property type="match status" value="1"/>
</dbReference>
<evidence type="ECO:0000256" key="1">
    <source>
        <dbReference type="SAM" id="MobiDB-lite"/>
    </source>
</evidence>
<gene>
    <name evidence="4" type="ORF">SAMN04487907_108101</name>
</gene>
<evidence type="ECO:0000313" key="5">
    <source>
        <dbReference type="Proteomes" id="UP000199438"/>
    </source>
</evidence>
<sequence>MKYLQFLILASFLAVGCSTSSVATKSVAETEEEEDTTSENTNGEAQYSYLALGDSYTIGESVEESERWPVQLTEELRDRGYAMAPPKIIARTGWTTADLIAGINSELNVQRDFDLISILIGVNNQYQNKPITEYEEELREIFRKAINHSKKMEDGVFAVSIPDYGVTPFGAANQDEIGRDIDAFNEVFRRVAEEFDVSFYNITPISRRAADNPDLIADDDLHPSGKMYRLWVEHFMLNVVEKLPQE</sequence>
<dbReference type="EMBL" id="FOKV01000008">
    <property type="protein sequence ID" value="SFC75090.1"/>
    <property type="molecule type" value="Genomic_DNA"/>
</dbReference>
<name>A0A1I1M075_9FLAO</name>
<dbReference type="AlphaFoldDB" id="A0A1I1M075"/>
<proteinExistence type="predicted"/>
<evidence type="ECO:0000259" key="3">
    <source>
        <dbReference type="Pfam" id="PF13472"/>
    </source>
</evidence>
<evidence type="ECO:0000256" key="2">
    <source>
        <dbReference type="SAM" id="SignalP"/>
    </source>
</evidence>
<dbReference type="RefSeq" id="WP_092544131.1">
    <property type="nucleotide sequence ID" value="NZ_FOKV01000008.1"/>
</dbReference>
<dbReference type="OrthoDB" id="158267at2"/>
<accession>A0A1I1M075</accession>
<keyword evidence="5" id="KW-1185">Reference proteome</keyword>
<feature type="region of interest" description="Disordered" evidence="1">
    <location>
        <begin position="24"/>
        <end position="44"/>
    </location>
</feature>
<feature type="domain" description="SGNH hydrolase-type esterase" evidence="3">
    <location>
        <begin position="51"/>
        <end position="230"/>
    </location>
</feature>
<keyword evidence="2" id="KW-0732">Signal</keyword>
<dbReference type="GO" id="GO:0016788">
    <property type="term" value="F:hydrolase activity, acting on ester bonds"/>
    <property type="evidence" value="ECO:0007669"/>
    <property type="project" value="UniProtKB-ARBA"/>
</dbReference>
<dbReference type="InterPro" id="IPR013830">
    <property type="entry name" value="SGNH_hydro"/>
</dbReference>
<feature type="signal peptide" evidence="2">
    <location>
        <begin position="1"/>
        <end position="23"/>
    </location>
</feature>
<evidence type="ECO:0000313" key="4">
    <source>
        <dbReference type="EMBL" id="SFC75090.1"/>
    </source>
</evidence>
<reference evidence="5" key="1">
    <citation type="submission" date="2016-10" db="EMBL/GenBank/DDBJ databases">
        <authorList>
            <person name="Varghese N."/>
            <person name="Submissions S."/>
        </authorList>
    </citation>
    <scope>NUCLEOTIDE SEQUENCE [LARGE SCALE GENOMIC DNA]</scope>
    <source>
        <strain evidence="5">DSM 24499</strain>
    </source>
</reference>
<organism evidence="4 5">
    <name type="scientific">Zunongwangia mangrovi</name>
    <dbReference type="NCBI Taxonomy" id="1334022"/>
    <lineage>
        <taxon>Bacteria</taxon>
        <taxon>Pseudomonadati</taxon>
        <taxon>Bacteroidota</taxon>
        <taxon>Flavobacteriia</taxon>
        <taxon>Flavobacteriales</taxon>
        <taxon>Flavobacteriaceae</taxon>
        <taxon>Zunongwangia</taxon>
    </lineage>
</organism>
<dbReference type="STRING" id="1334022.SAMN04487907_108101"/>
<dbReference type="PROSITE" id="PS51257">
    <property type="entry name" value="PROKAR_LIPOPROTEIN"/>
    <property type="match status" value="1"/>
</dbReference>
<dbReference type="CDD" id="cd01832">
    <property type="entry name" value="SGNH_hydrolase_like_1"/>
    <property type="match status" value="1"/>
</dbReference>